<dbReference type="InterPro" id="IPR001451">
    <property type="entry name" value="Hexapep"/>
</dbReference>
<comment type="caution">
    <text evidence="2">The sequence shown here is derived from an EMBL/GenBank/DDBJ whole genome shotgun (WGS) entry which is preliminary data.</text>
</comment>
<reference evidence="2 3" key="1">
    <citation type="submission" date="2016-10" db="EMBL/GenBank/DDBJ databases">
        <title>Draft Genome sequence of Roseomonas sp. strain M3.</title>
        <authorList>
            <person name="Subhash Y."/>
            <person name="Lee S."/>
        </authorList>
    </citation>
    <scope>NUCLEOTIDE SEQUENCE [LARGE SCALE GENOMIC DNA]</scope>
    <source>
        <strain evidence="2 3">M3</strain>
    </source>
</reference>
<sequence>MILERNATHFRFRANRLVFQRLAEAGIFFHREEGVFPPDGTVIGAPIAPSSEPFVGYYASEWIGAFGFGTYSNSRVWSASPVGRYCSIAAGLRVMDGDHPLDRFSTHTMTYLPGFAPALAARRALGGAAPVLTPFAQKPHPVIGDDVWIGQDVILARGITLGTGCVVGAGAVVTRDVPPYAIVAGVPARVLRYRFSEALIAEMLRVRWWRYAAPSFAAIAHLPPAEFLKRLEALALDPYCPGLVDVHGVVLSAAEEQKKEGGLGEFIPPALLP</sequence>
<dbReference type="PANTHER" id="PTHR43300">
    <property type="entry name" value="ACETYLTRANSFERASE"/>
    <property type="match status" value="1"/>
</dbReference>
<dbReference type="OrthoDB" id="9815592at2"/>
<dbReference type="InterPro" id="IPR050179">
    <property type="entry name" value="Trans_hexapeptide_repeat"/>
</dbReference>
<dbReference type="SUPFAM" id="SSF51161">
    <property type="entry name" value="Trimeric LpxA-like enzymes"/>
    <property type="match status" value="1"/>
</dbReference>
<dbReference type="EMBL" id="MLCO01000186">
    <property type="protein sequence ID" value="ONG50515.1"/>
    <property type="molecule type" value="Genomic_DNA"/>
</dbReference>
<dbReference type="CDD" id="cd03349">
    <property type="entry name" value="LbH_XAT"/>
    <property type="match status" value="1"/>
</dbReference>
<dbReference type="Gene3D" id="2.160.10.10">
    <property type="entry name" value="Hexapeptide repeat proteins"/>
    <property type="match status" value="1"/>
</dbReference>
<evidence type="ECO:0000313" key="2">
    <source>
        <dbReference type="EMBL" id="ONG50515.1"/>
    </source>
</evidence>
<name>A0A1V2H1I6_9PROT</name>
<organism evidence="2 3">
    <name type="scientific">Teichococcus deserti</name>
    <dbReference type="NCBI Taxonomy" id="1817963"/>
    <lineage>
        <taxon>Bacteria</taxon>
        <taxon>Pseudomonadati</taxon>
        <taxon>Pseudomonadota</taxon>
        <taxon>Alphaproteobacteria</taxon>
        <taxon>Acetobacterales</taxon>
        <taxon>Roseomonadaceae</taxon>
        <taxon>Roseomonas</taxon>
    </lineage>
</organism>
<accession>A0A1V2H1I6</accession>
<keyword evidence="3" id="KW-1185">Reference proteome</keyword>
<dbReference type="Pfam" id="PF00132">
    <property type="entry name" value="Hexapep"/>
    <property type="match status" value="1"/>
</dbReference>
<gene>
    <name evidence="2" type="ORF">BKE38_18035</name>
</gene>
<dbReference type="RefSeq" id="WP_076958706.1">
    <property type="nucleotide sequence ID" value="NZ_MLCO01000186.1"/>
</dbReference>
<dbReference type="InterPro" id="IPR011004">
    <property type="entry name" value="Trimer_LpxA-like_sf"/>
</dbReference>
<dbReference type="AlphaFoldDB" id="A0A1V2H1I6"/>
<evidence type="ECO:0008006" key="4">
    <source>
        <dbReference type="Google" id="ProtNLM"/>
    </source>
</evidence>
<evidence type="ECO:0000313" key="3">
    <source>
        <dbReference type="Proteomes" id="UP000188879"/>
    </source>
</evidence>
<dbReference type="PANTHER" id="PTHR43300:SF11">
    <property type="entry name" value="ACETYLTRANSFERASE RV3034C-RELATED"/>
    <property type="match status" value="1"/>
</dbReference>
<comment type="similarity">
    <text evidence="1">Belongs to the transferase hexapeptide repeat family.</text>
</comment>
<protein>
    <recommendedName>
        <fullName evidence="4">Acetyltransferase</fullName>
    </recommendedName>
</protein>
<dbReference type="Proteomes" id="UP000188879">
    <property type="component" value="Unassembled WGS sequence"/>
</dbReference>
<evidence type="ECO:0000256" key="1">
    <source>
        <dbReference type="ARBA" id="ARBA00007274"/>
    </source>
</evidence>
<proteinExistence type="inferred from homology"/>